<dbReference type="EMBL" id="CP065989">
    <property type="protein sequence ID" value="QQB14837.1"/>
    <property type="molecule type" value="Genomic_DNA"/>
</dbReference>
<dbReference type="InterPro" id="IPR002925">
    <property type="entry name" value="Dienelactn_hydro"/>
</dbReference>
<dbReference type="GO" id="GO:0016787">
    <property type="term" value="F:hydrolase activity"/>
    <property type="evidence" value="ECO:0007669"/>
    <property type="project" value="UniProtKB-KW"/>
</dbReference>
<organism evidence="2 3">
    <name type="scientific">Brevibacterium casei</name>
    <dbReference type="NCBI Taxonomy" id="33889"/>
    <lineage>
        <taxon>Bacteria</taxon>
        <taxon>Bacillati</taxon>
        <taxon>Actinomycetota</taxon>
        <taxon>Actinomycetes</taxon>
        <taxon>Micrococcales</taxon>
        <taxon>Brevibacteriaceae</taxon>
        <taxon>Brevibacterium</taxon>
    </lineage>
</organism>
<protein>
    <submittedName>
        <fullName evidence="2">Dienelactone hydrolase family protein</fullName>
    </submittedName>
</protein>
<dbReference type="Pfam" id="PF01738">
    <property type="entry name" value="DLH"/>
    <property type="match status" value="1"/>
</dbReference>
<evidence type="ECO:0000259" key="1">
    <source>
        <dbReference type="Pfam" id="PF01738"/>
    </source>
</evidence>
<dbReference type="PANTHER" id="PTHR46623">
    <property type="entry name" value="CARBOXYMETHYLENEBUTENOLIDASE-RELATED"/>
    <property type="match status" value="1"/>
</dbReference>
<gene>
    <name evidence="2" type="ORF">I6H47_02330</name>
</gene>
<dbReference type="Gene3D" id="3.40.50.1820">
    <property type="entry name" value="alpha/beta hydrolase"/>
    <property type="match status" value="1"/>
</dbReference>
<name>A0A7T4A007_9MICO</name>
<proteinExistence type="predicted"/>
<reference evidence="2 3" key="1">
    <citation type="submission" date="2020-12" db="EMBL/GenBank/DDBJ databases">
        <title>FDA dAtabase for Regulatory Grade micrObial Sequences (FDA-ARGOS): Supporting development and validation of Infectious Disease Dx tests.</title>
        <authorList>
            <person name="Sproer C."/>
            <person name="Gronow S."/>
            <person name="Severitt S."/>
            <person name="Schroder I."/>
            <person name="Tallon L."/>
            <person name="Sadzewicz L."/>
            <person name="Zhao X."/>
            <person name="Boylan J."/>
            <person name="Ott S."/>
            <person name="Bowen H."/>
            <person name="Vavikolanu K."/>
            <person name="Mehta A."/>
            <person name="Aluvathingal J."/>
            <person name="Nadendla S."/>
            <person name="Lowell S."/>
            <person name="Myers T."/>
            <person name="Yan Y."/>
            <person name="Sichtig H."/>
        </authorList>
    </citation>
    <scope>NUCLEOTIDE SEQUENCE [LARGE SCALE GENOMIC DNA]</scope>
    <source>
        <strain evidence="2 3">FDAARGOS_990</strain>
    </source>
</reference>
<dbReference type="SUPFAM" id="SSF53474">
    <property type="entry name" value="alpha/beta-Hydrolases"/>
    <property type="match status" value="1"/>
</dbReference>
<dbReference type="InterPro" id="IPR029058">
    <property type="entry name" value="AB_hydrolase_fold"/>
</dbReference>
<sequence length="191" mass="20496">MSRIVLLHSAFGLTPGIGRIADEFRSRGHEVHTPDYYAGQTFTSAEAGVAHSRDVGFRTLVDRVTELSSELTGPLVFAGLSLGASVAQQMGKNDSRARAALLFHGGGFPSRTRWQPQVPVQIHFAVDDEWRTPGLAETLLESAAAAGAPAESFLYPGGSHLFSDPESPDFEPESAALLLARADRFLAEFAD</sequence>
<dbReference type="Proteomes" id="UP000595374">
    <property type="component" value="Chromosome"/>
</dbReference>
<dbReference type="AlphaFoldDB" id="A0A7T4A007"/>
<feature type="domain" description="Dienelactone hydrolase" evidence="1">
    <location>
        <begin position="4"/>
        <end position="188"/>
    </location>
</feature>
<dbReference type="InterPro" id="IPR051049">
    <property type="entry name" value="Dienelactone_hydrolase-like"/>
</dbReference>
<evidence type="ECO:0000313" key="2">
    <source>
        <dbReference type="EMBL" id="QQB14837.1"/>
    </source>
</evidence>
<accession>A0A7T4A007</accession>
<dbReference type="RefSeq" id="WP_198499884.1">
    <property type="nucleotide sequence ID" value="NZ_CP065989.1"/>
</dbReference>
<evidence type="ECO:0000313" key="3">
    <source>
        <dbReference type="Proteomes" id="UP000595374"/>
    </source>
</evidence>
<dbReference type="PANTHER" id="PTHR46623:SF6">
    <property type="entry name" value="ALPHA_BETA-HYDROLASES SUPERFAMILY PROTEIN"/>
    <property type="match status" value="1"/>
</dbReference>
<keyword evidence="2" id="KW-0378">Hydrolase</keyword>